<reference evidence="1" key="1">
    <citation type="submission" date="2019-12" db="EMBL/GenBank/DDBJ databases">
        <title>An insight into the sialome of adult female Ixodes ricinus ticks feeding for 6 days.</title>
        <authorList>
            <person name="Perner J."/>
            <person name="Ribeiro J.M.C."/>
        </authorList>
    </citation>
    <scope>NUCLEOTIDE SEQUENCE</scope>
    <source>
        <strain evidence="1">Semi-engorged</strain>
        <tissue evidence="1">Salivary glands</tissue>
    </source>
</reference>
<organism evidence="1">
    <name type="scientific">Ixodes ricinus</name>
    <name type="common">Common tick</name>
    <name type="synonym">Acarus ricinus</name>
    <dbReference type="NCBI Taxonomy" id="34613"/>
    <lineage>
        <taxon>Eukaryota</taxon>
        <taxon>Metazoa</taxon>
        <taxon>Ecdysozoa</taxon>
        <taxon>Arthropoda</taxon>
        <taxon>Chelicerata</taxon>
        <taxon>Arachnida</taxon>
        <taxon>Acari</taxon>
        <taxon>Parasitiformes</taxon>
        <taxon>Ixodida</taxon>
        <taxon>Ixodoidea</taxon>
        <taxon>Ixodidae</taxon>
        <taxon>Ixodinae</taxon>
        <taxon>Ixodes</taxon>
    </lineage>
</organism>
<name>A0A6B0UGM9_IXORI</name>
<proteinExistence type="predicted"/>
<accession>A0A6B0UGM9</accession>
<dbReference type="EMBL" id="GIFC01007124">
    <property type="protein sequence ID" value="MXU89207.1"/>
    <property type="molecule type" value="Transcribed_RNA"/>
</dbReference>
<sequence length="106" mass="11590">MPVTVRTPSKKMSNLFSWGWMVASVSGLPSSSSSKFRMMFLSLRNTDLEAVNASILALMSSGCLCRTTVYRPVVTSWAAEPRAGYSCSKSAKTVARLLHCRSSRCC</sequence>
<evidence type="ECO:0000313" key="1">
    <source>
        <dbReference type="EMBL" id="MXU89207.1"/>
    </source>
</evidence>
<protein>
    <submittedName>
        <fullName evidence="1">Uncharacterized protein</fullName>
    </submittedName>
</protein>
<dbReference type="AlphaFoldDB" id="A0A6B0UGM9"/>